<keyword evidence="2" id="KW-0408">Iron</keyword>
<name>A0A059G3M8_9PROT</name>
<dbReference type="PANTHER" id="PTHR46696:SF1">
    <property type="entry name" value="CYTOCHROME P450 YJIB-RELATED"/>
    <property type="match status" value="1"/>
</dbReference>
<keyword evidence="2" id="KW-0479">Metal-binding</keyword>
<dbReference type="EMBL" id="ARYL01000030">
    <property type="protein sequence ID" value="KDA01339.1"/>
    <property type="molecule type" value="Genomic_DNA"/>
</dbReference>
<gene>
    <name evidence="3" type="ORF">HOC_15827</name>
</gene>
<dbReference type="InterPro" id="IPR002397">
    <property type="entry name" value="Cyt_P450_B"/>
</dbReference>
<protein>
    <submittedName>
        <fullName evidence="3">Cytochrome P450</fullName>
    </submittedName>
</protein>
<keyword evidence="4" id="KW-1185">Reference proteome</keyword>
<dbReference type="GO" id="GO:0016705">
    <property type="term" value="F:oxidoreductase activity, acting on paired donors, with incorporation or reduction of molecular oxygen"/>
    <property type="evidence" value="ECO:0007669"/>
    <property type="project" value="InterPro"/>
</dbReference>
<proteinExistence type="inferred from homology"/>
<evidence type="ECO:0000313" key="3">
    <source>
        <dbReference type="EMBL" id="KDA01339.1"/>
    </source>
</evidence>
<dbReference type="STRING" id="1280953.HOC_15827"/>
<reference evidence="3 4" key="1">
    <citation type="journal article" date="2014" name="Antonie Van Leeuwenhoek">
        <title>Hyphomonas beringensis sp. nov. and Hyphomonas chukchiensis sp. nov., isolated from surface seawater of the Bering Sea and Chukchi Sea.</title>
        <authorList>
            <person name="Li C."/>
            <person name="Lai Q."/>
            <person name="Li G."/>
            <person name="Dong C."/>
            <person name="Wang J."/>
            <person name="Liao Y."/>
            <person name="Shao Z."/>
        </authorList>
    </citation>
    <scope>NUCLEOTIDE SEQUENCE [LARGE SCALE GENOMIC DNA]</scope>
    <source>
        <strain evidence="3 4">SCH89</strain>
    </source>
</reference>
<dbReference type="InterPro" id="IPR017972">
    <property type="entry name" value="Cyt_P450_CS"/>
</dbReference>
<sequence length="420" mass="48135">MADTLHQVGPDIPNPWDIPLATLDVSRAELFLHNRHGDYFRRLREEDPVHFCEKSQFGPFWSITRYEDIMAVDSNHGVFSSKRDIVIGDAPDDFDTPMFIAQDPPIHDVQRKAVQPAVAPTQLSDIEALIRQRVCTILDALPIGEEINWVEHVSKELTTQMLATLFDFPFEDRHLLPYWSDVTTTSETVGIEVDMKHREAELHKCLAYFMGLWQERAAQPRKFDFISLFAHDPKTKDMINNPMELLGNLMLLIVGGNDTTRNSISGGVVALNDFPEQYAKLKADPSLVPNMVSEIIRWQTPLAHMRRTVLEDVEFQGKQMRKGDKVVMWYVSGNRDGSVIENPDQFIIDRANARRHLSFGFGIHRCMGNRVAEMQLRILWEEILARFEHIEVVGKPERVLSNFVLGFENVPVIVHARQAD</sequence>
<dbReference type="AlphaFoldDB" id="A0A059G3M8"/>
<dbReference type="InterPro" id="IPR001128">
    <property type="entry name" value="Cyt_P450"/>
</dbReference>
<evidence type="ECO:0000313" key="4">
    <source>
        <dbReference type="Proteomes" id="UP000024942"/>
    </source>
</evidence>
<comment type="similarity">
    <text evidence="1 2">Belongs to the cytochrome P450 family.</text>
</comment>
<dbReference type="SUPFAM" id="SSF48264">
    <property type="entry name" value="Cytochrome P450"/>
    <property type="match status" value="1"/>
</dbReference>
<dbReference type="Pfam" id="PF00067">
    <property type="entry name" value="p450"/>
    <property type="match status" value="1"/>
</dbReference>
<dbReference type="PANTHER" id="PTHR46696">
    <property type="entry name" value="P450, PUTATIVE (EUROFUNG)-RELATED"/>
    <property type="match status" value="1"/>
</dbReference>
<dbReference type="InterPro" id="IPR036396">
    <property type="entry name" value="Cyt_P450_sf"/>
</dbReference>
<dbReference type="PROSITE" id="PS00086">
    <property type="entry name" value="CYTOCHROME_P450"/>
    <property type="match status" value="1"/>
</dbReference>
<evidence type="ECO:0000256" key="2">
    <source>
        <dbReference type="RuleBase" id="RU000461"/>
    </source>
</evidence>
<organism evidence="3 4">
    <name type="scientific">Hyphomonas oceanitis SCH89</name>
    <dbReference type="NCBI Taxonomy" id="1280953"/>
    <lineage>
        <taxon>Bacteria</taxon>
        <taxon>Pseudomonadati</taxon>
        <taxon>Pseudomonadota</taxon>
        <taxon>Alphaproteobacteria</taxon>
        <taxon>Hyphomonadales</taxon>
        <taxon>Hyphomonadaceae</taxon>
        <taxon>Hyphomonas</taxon>
    </lineage>
</organism>
<dbReference type="OrthoDB" id="9801155at2"/>
<dbReference type="Gene3D" id="1.10.630.10">
    <property type="entry name" value="Cytochrome P450"/>
    <property type="match status" value="1"/>
</dbReference>
<dbReference type="GO" id="GO:0020037">
    <property type="term" value="F:heme binding"/>
    <property type="evidence" value="ECO:0007669"/>
    <property type="project" value="InterPro"/>
</dbReference>
<dbReference type="GO" id="GO:0005506">
    <property type="term" value="F:iron ion binding"/>
    <property type="evidence" value="ECO:0007669"/>
    <property type="project" value="InterPro"/>
</dbReference>
<dbReference type="PRINTS" id="PR00359">
    <property type="entry name" value="BP450"/>
</dbReference>
<comment type="caution">
    <text evidence="3">The sequence shown here is derived from an EMBL/GenBank/DDBJ whole genome shotgun (WGS) entry which is preliminary data.</text>
</comment>
<dbReference type="RefSeq" id="WP_035540369.1">
    <property type="nucleotide sequence ID" value="NZ_ARYL01000030.1"/>
</dbReference>
<accession>A0A059G3M8</accession>
<dbReference type="GO" id="GO:0004497">
    <property type="term" value="F:monooxygenase activity"/>
    <property type="evidence" value="ECO:0007669"/>
    <property type="project" value="UniProtKB-KW"/>
</dbReference>
<dbReference type="PATRIC" id="fig|1280953.3.peg.3175"/>
<dbReference type="CDD" id="cd11033">
    <property type="entry name" value="CYP142-like"/>
    <property type="match status" value="1"/>
</dbReference>
<keyword evidence="2" id="KW-0503">Monooxygenase</keyword>
<keyword evidence="2" id="KW-0560">Oxidoreductase</keyword>
<keyword evidence="2" id="KW-0349">Heme</keyword>
<dbReference type="eggNOG" id="COG2124">
    <property type="taxonomic scope" value="Bacteria"/>
</dbReference>
<evidence type="ECO:0000256" key="1">
    <source>
        <dbReference type="ARBA" id="ARBA00010617"/>
    </source>
</evidence>
<dbReference type="Proteomes" id="UP000024942">
    <property type="component" value="Unassembled WGS sequence"/>
</dbReference>